<feature type="transmembrane region" description="Helical" evidence="1">
    <location>
        <begin position="49"/>
        <end position="71"/>
    </location>
</feature>
<evidence type="ECO:0000256" key="2">
    <source>
        <dbReference type="SAM" id="SignalP"/>
    </source>
</evidence>
<evidence type="ECO:0000313" key="4">
    <source>
        <dbReference type="Proteomes" id="UP000298663"/>
    </source>
</evidence>
<evidence type="ECO:0000256" key="1">
    <source>
        <dbReference type="SAM" id="Phobius"/>
    </source>
</evidence>
<gene>
    <name evidence="3" type="ORF">L596_017244</name>
</gene>
<evidence type="ECO:0000313" key="3">
    <source>
        <dbReference type="EMBL" id="TKR76043.1"/>
    </source>
</evidence>
<dbReference type="EMBL" id="AZBU02000005">
    <property type="protein sequence ID" value="TKR76043.1"/>
    <property type="molecule type" value="Genomic_DNA"/>
</dbReference>
<comment type="caution">
    <text evidence="3">The sequence shown here is derived from an EMBL/GenBank/DDBJ whole genome shotgun (WGS) entry which is preliminary data.</text>
</comment>
<keyword evidence="1" id="KW-0812">Transmembrane</keyword>
<name>A0A4U5N1S8_STECR</name>
<keyword evidence="4" id="KW-1185">Reference proteome</keyword>
<feature type="signal peptide" evidence="2">
    <location>
        <begin position="1"/>
        <end position="20"/>
    </location>
</feature>
<dbReference type="Proteomes" id="UP000298663">
    <property type="component" value="Unassembled WGS sequence"/>
</dbReference>
<dbReference type="AlphaFoldDB" id="A0A4U5N1S8"/>
<protein>
    <submittedName>
        <fullName evidence="3">Uncharacterized protein</fullName>
    </submittedName>
</protein>
<sequence length="140" mass="16236">MSRVILSLVVLALYAGAVFGKGPDDFTFLEHLLGLDYIEELDNSTIEDWLPLLIGTVTCWSGMIPIGYFLLKKTEKKDVAPLNGEYDGWRDPEFEDELEKMFNEAVEDKKRYDSYVVYKRRKEKEQQQQGEETDEFADPI</sequence>
<reference evidence="3 4" key="2">
    <citation type="journal article" date="2019" name="G3 (Bethesda)">
        <title>Hybrid Assembly of the Genome of the Entomopathogenic Nematode Steinernema carpocapsae Identifies the X-Chromosome.</title>
        <authorList>
            <person name="Serra L."/>
            <person name="Macchietto M."/>
            <person name="Macias-Munoz A."/>
            <person name="McGill C.J."/>
            <person name="Rodriguez I.M."/>
            <person name="Rodriguez B."/>
            <person name="Murad R."/>
            <person name="Mortazavi A."/>
        </authorList>
    </citation>
    <scope>NUCLEOTIDE SEQUENCE [LARGE SCALE GENOMIC DNA]</scope>
    <source>
        <strain evidence="3 4">ALL</strain>
    </source>
</reference>
<keyword evidence="2" id="KW-0732">Signal</keyword>
<feature type="chain" id="PRO_5020740773" evidence="2">
    <location>
        <begin position="21"/>
        <end position="140"/>
    </location>
</feature>
<keyword evidence="1" id="KW-1133">Transmembrane helix</keyword>
<reference evidence="3 4" key="1">
    <citation type="journal article" date="2015" name="Genome Biol.">
        <title>Comparative genomics of Steinernema reveals deeply conserved gene regulatory networks.</title>
        <authorList>
            <person name="Dillman A.R."/>
            <person name="Macchietto M."/>
            <person name="Porter C.F."/>
            <person name="Rogers A."/>
            <person name="Williams B."/>
            <person name="Antoshechkin I."/>
            <person name="Lee M.M."/>
            <person name="Goodwin Z."/>
            <person name="Lu X."/>
            <person name="Lewis E.E."/>
            <person name="Goodrich-Blair H."/>
            <person name="Stock S.P."/>
            <person name="Adams B.J."/>
            <person name="Sternberg P.W."/>
            <person name="Mortazavi A."/>
        </authorList>
    </citation>
    <scope>NUCLEOTIDE SEQUENCE [LARGE SCALE GENOMIC DNA]</scope>
    <source>
        <strain evidence="3 4">ALL</strain>
    </source>
</reference>
<keyword evidence="1" id="KW-0472">Membrane</keyword>
<accession>A0A4U5N1S8</accession>
<organism evidence="3 4">
    <name type="scientific">Steinernema carpocapsae</name>
    <name type="common">Entomopathogenic nematode</name>
    <dbReference type="NCBI Taxonomy" id="34508"/>
    <lineage>
        <taxon>Eukaryota</taxon>
        <taxon>Metazoa</taxon>
        <taxon>Ecdysozoa</taxon>
        <taxon>Nematoda</taxon>
        <taxon>Chromadorea</taxon>
        <taxon>Rhabditida</taxon>
        <taxon>Tylenchina</taxon>
        <taxon>Panagrolaimomorpha</taxon>
        <taxon>Strongyloidoidea</taxon>
        <taxon>Steinernematidae</taxon>
        <taxon>Steinernema</taxon>
    </lineage>
</organism>
<proteinExistence type="predicted"/>